<feature type="domain" description="Alanine dehydrogenase/pyridine nucleotide transhydrogenase NAD(H)-binding" evidence="3">
    <location>
        <begin position="182"/>
        <end position="299"/>
    </location>
</feature>
<dbReference type="InterPro" id="IPR008143">
    <property type="entry name" value="Ala_DH/PNT_CS2"/>
</dbReference>
<comment type="caution">
    <text evidence="5">The sequence shown here is derived from an EMBL/GenBank/DDBJ whole genome shotgun (WGS) entry which is preliminary data.</text>
</comment>
<evidence type="ECO:0000259" key="3">
    <source>
        <dbReference type="SMART" id="SM01002"/>
    </source>
</evidence>
<gene>
    <name evidence="5" type="ORF">LCGC14_2498050</name>
</gene>
<dbReference type="SMART" id="SM01002">
    <property type="entry name" value="AlaDh_PNT_C"/>
    <property type="match status" value="1"/>
</dbReference>
<dbReference type="PROSITE" id="PS00837">
    <property type="entry name" value="ALADH_PNT_2"/>
    <property type="match status" value="1"/>
</dbReference>
<dbReference type="PANTHER" id="PTHR42795">
    <property type="entry name" value="ALANINE DEHYDROGENASE"/>
    <property type="match status" value="1"/>
</dbReference>
<protein>
    <submittedName>
        <fullName evidence="5">Uncharacterized protein</fullName>
    </submittedName>
</protein>
<dbReference type="GO" id="GO:0005886">
    <property type="term" value="C:plasma membrane"/>
    <property type="evidence" value="ECO:0007669"/>
    <property type="project" value="TreeGrafter"/>
</dbReference>
<dbReference type="InterPro" id="IPR007886">
    <property type="entry name" value="AlaDH/PNT_N"/>
</dbReference>
<feature type="domain" description="Alanine dehydrogenase/pyridine nucleotide transhydrogenase N-terminal" evidence="4">
    <location>
        <begin position="37"/>
        <end position="170"/>
    </location>
</feature>
<evidence type="ECO:0000259" key="4">
    <source>
        <dbReference type="SMART" id="SM01003"/>
    </source>
</evidence>
<accession>A0A0F9DWM3</accession>
<dbReference type="Pfam" id="PF05222">
    <property type="entry name" value="AlaDh_PNT_N"/>
    <property type="match status" value="1"/>
</dbReference>
<dbReference type="Gene3D" id="3.40.50.720">
    <property type="entry name" value="NAD(P)-binding Rossmann-like Domain"/>
    <property type="match status" value="2"/>
</dbReference>
<dbReference type="GO" id="GO:0006524">
    <property type="term" value="P:alanine catabolic process"/>
    <property type="evidence" value="ECO:0007669"/>
    <property type="project" value="TreeGrafter"/>
</dbReference>
<dbReference type="PANTHER" id="PTHR42795:SF1">
    <property type="entry name" value="ALANINE DEHYDROGENASE"/>
    <property type="match status" value="1"/>
</dbReference>
<dbReference type="InterPro" id="IPR036291">
    <property type="entry name" value="NAD(P)-bd_dom_sf"/>
</dbReference>
<sequence length="301" mass="33176">MSPQDQSDSKFTFGKASLMPQEEMLEVSKSKKQLTIGIPKESQKTESRVALTPEAVDQLVNTGHEVKIEAGAGAPANYSDTDYSELGGFIVDNREEIYNSDIILKIAPMSLQEIELLSERQIVISSLHLNNQTKAFVQRLIQKKATAIAFENIKDEHKCYPVVRSMSTIAGNTSILIAAEYLSNFRGGKGVMLGGIPGITPAEVVILGAGTAAESAVRAALGLGAQVKVFDNSVHRLRRLQNNIGQRIYTSVFHRQVMERTLRSADVVIGAMYLFEQGPRYIITEDMVKEMKKGQKGLFER</sequence>
<keyword evidence="2" id="KW-0520">NAD</keyword>
<name>A0A0F9DWM3_9ZZZZ</name>
<dbReference type="SMART" id="SM01003">
    <property type="entry name" value="AlaDh_PNT_N"/>
    <property type="match status" value="1"/>
</dbReference>
<reference evidence="5" key="1">
    <citation type="journal article" date="2015" name="Nature">
        <title>Complex archaea that bridge the gap between prokaryotes and eukaryotes.</title>
        <authorList>
            <person name="Spang A."/>
            <person name="Saw J.H."/>
            <person name="Jorgensen S.L."/>
            <person name="Zaremba-Niedzwiedzka K."/>
            <person name="Martijn J."/>
            <person name="Lind A.E."/>
            <person name="van Eijk R."/>
            <person name="Schleper C."/>
            <person name="Guy L."/>
            <person name="Ettema T.J."/>
        </authorList>
    </citation>
    <scope>NUCLEOTIDE SEQUENCE</scope>
</reference>
<dbReference type="EMBL" id="LAZR01039764">
    <property type="protein sequence ID" value="KKL16193.1"/>
    <property type="molecule type" value="Genomic_DNA"/>
</dbReference>
<dbReference type="AlphaFoldDB" id="A0A0F9DWM3"/>
<evidence type="ECO:0000256" key="1">
    <source>
        <dbReference type="ARBA" id="ARBA00023002"/>
    </source>
</evidence>
<dbReference type="SUPFAM" id="SSF52283">
    <property type="entry name" value="Formate/glycerate dehydrogenase catalytic domain-like"/>
    <property type="match status" value="1"/>
</dbReference>
<organism evidence="5">
    <name type="scientific">marine sediment metagenome</name>
    <dbReference type="NCBI Taxonomy" id="412755"/>
    <lineage>
        <taxon>unclassified sequences</taxon>
        <taxon>metagenomes</taxon>
        <taxon>ecological metagenomes</taxon>
    </lineage>
</organism>
<dbReference type="GO" id="GO:0000286">
    <property type="term" value="F:alanine dehydrogenase activity"/>
    <property type="evidence" value="ECO:0007669"/>
    <property type="project" value="TreeGrafter"/>
</dbReference>
<keyword evidence="1" id="KW-0560">Oxidoreductase</keyword>
<proteinExistence type="predicted"/>
<dbReference type="Pfam" id="PF01262">
    <property type="entry name" value="AlaDh_PNT_C"/>
    <property type="match status" value="1"/>
</dbReference>
<evidence type="ECO:0000313" key="5">
    <source>
        <dbReference type="EMBL" id="KKL16193.1"/>
    </source>
</evidence>
<evidence type="ECO:0000256" key="2">
    <source>
        <dbReference type="ARBA" id="ARBA00023027"/>
    </source>
</evidence>
<dbReference type="SUPFAM" id="SSF51735">
    <property type="entry name" value="NAD(P)-binding Rossmann-fold domains"/>
    <property type="match status" value="1"/>
</dbReference>
<dbReference type="InterPro" id="IPR007698">
    <property type="entry name" value="AlaDH/PNT_NAD(H)-bd"/>
</dbReference>